<evidence type="ECO:0000313" key="1">
    <source>
        <dbReference type="EMBL" id="KFE98959.1"/>
    </source>
</evidence>
<sequence length="147" mass="16412">MKKIFLGLTLLGAQLMFAQKVTGVKVEKVQKEVPAQLSKEKINLYNDNFLKFVEALKSSDRPAVDALLSDKVKEIVTDDVLKKVKEGFDMNKKLEILKTGYHKLMDGSSLPSINYKYAGDSSSKEVIMAVFEENGKIIGVMPAKKEK</sequence>
<gene>
    <name evidence="1" type="ORF">IX38_19110</name>
</gene>
<dbReference type="OrthoDB" id="1273271at2"/>
<dbReference type="STRING" id="421531.IX38_19110"/>
<dbReference type="eggNOG" id="ENOG502ZMGY">
    <property type="taxonomic scope" value="Bacteria"/>
</dbReference>
<keyword evidence="2" id="KW-1185">Reference proteome</keyword>
<organism evidence="1 2">
    <name type="scientific">Chryseobacterium luteum</name>
    <dbReference type="NCBI Taxonomy" id="421531"/>
    <lineage>
        <taxon>Bacteria</taxon>
        <taxon>Pseudomonadati</taxon>
        <taxon>Bacteroidota</taxon>
        <taxon>Flavobacteriia</taxon>
        <taxon>Flavobacteriales</taxon>
        <taxon>Weeksellaceae</taxon>
        <taxon>Chryseobacterium group</taxon>
        <taxon>Chryseobacterium</taxon>
    </lineage>
</organism>
<reference evidence="1 2" key="1">
    <citation type="submission" date="2014-07" db="EMBL/GenBank/DDBJ databases">
        <title>Genome of Chryseobacterium luteum DSM 18605.</title>
        <authorList>
            <person name="Stropko S.J."/>
            <person name="Pipes S.E."/>
            <person name="Newman J.D."/>
        </authorList>
    </citation>
    <scope>NUCLEOTIDE SEQUENCE [LARGE SCALE GENOMIC DNA]</scope>
    <source>
        <strain evidence="1 2">DSM 18605</strain>
    </source>
</reference>
<evidence type="ECO:0000313" key="2">
    <source>
        <dbReference type="Proteomes" id="UP000028703"/>
    </source>
</evidence>
<protein>
    <submittedName>
        <fullName evidence="1">Peptidylprolyl isomerase</fullName>
    </submittedName>
</protein>
<keyword evidence="1" id="KW-0413">Isomerase</keyword>
<dbReference type="AlphaFoldDB" id="A0A085Z3E6"/>
<accession>A0A085Z3E6</accession>
<comment type="caution">
    <text evidence="1">The sequence shown here is derived from an EMBL/GenBank/DDBJ whole genome shotgun (WGS) entry which is preliminary data.</text>
</comment>
<dbReference type="Proteomes" id="UP000028703">
    <property type="component" value="Unassembled WGS sequence"/>
</dbReference>
<dbReference type="RefSeq" id="WP_034707324.1">
    <property type="nucleotide sequence ID" value="NZ_JPRO01000021.1"/>
</dbReference>
<proteinExistence type="predicted"/>
<name>A0A085Z3E6_9FLAO</name>
<dbReference type="GO" id="GO:0016853">
    <property type="term" value="F:isomerase activity"/>
    <property type="evidence" value="ECO:0007669"/>
    <property type="project" value="UniProtKB-KW"/>
</dbReference>
<dbReference type="EMBL" id="JPRO01000021">
    <property type="protein sequence ID" value="KFE98959.1"/>
    <property type="molecule type" value="Genomic_DNA"/>
</dbReference>